<keyword evidence="1" id="KW-1185">Reference proteome</keyword>
<protein>
    <submittedName>
        <fullName evidence="2">DUF4145 domain-containing protein</fullName>
    </submittedName>
</protein>
<evidence type="ECO:0000313" key="2">
    <source>
        <dbReference type="WBParaSite" id="SSTP_0000516500.1"/>
    </source>
</evidence>
<dbReference type="Pfam" id="PF04031">
    <property type="entry name" value="Las1"/>
    <property type="match status" value="1"/>
</dbReference>
<accession>A0A0K0E6N6</accession>
<dbReference type="InterPro" id="IPR007174">
    <property type="entry name" value="Las1"/>
</dbReference>
<sequence>MEKEEYRRNPPKRSKAPERQIYEDECILPFKSELWLQLKTLICSNCRDIETLNEILSCLRSIKSRDSEKGRLVLDATYELFLAQHILMTTNCDSNIGKEKLTRIFGVTVSRVVDHLYDMQICLENYRGGTIKEALKFFKTDIDIANYRNDFVHGNMPSFYVLYEAIDKLTELIIEIYWKAFDGDISWPKDESNNEMKIVENIQGILDIVKSPDTGLSNYNNFINQDNVKKVRHYIITNCNLFIKLLMTTKNLIIFENVDVENNITGSYTFVPLSHHLITMKNILKLLSEDGDVFELARFTGECAIETENEYIKKQYIYWTSWLVKKIVTEKLIDEWEVKELVKLCIILDLKECLDKILENYPDKLEEFASSCMSKCNEMETDDEVKVALYLLLLLY</sequence>
<dbReference type="Proteomes" id="UP000035681">
    <property type="component" value="Unplaced"/>
</dbReference>
<proteinExistence type="predicted"/>
<dbReference type="WBParaSite" id="TCONS_00012150.p1">
    <property type="protein sequence ID" value="TCONS_00012150.p1"/>
    <property type="gene ID" value="XLOC_007565"/>
</dbReference>
<reference evidence="2" key="1">
    <citation type="submission" date="2015-08" db="UniProtKB">
        <authorList>
            <consortium name="WormBaseParasite"/>
        </authorList>
    </citation>
    <scope>IDENTIFICATION</scope>
</reference>
<dbReference type="AlphaFoldDB" id="A0A0K0E6N6"/>
<dbReference type="GO" id="GO:0004519">
    <property type="term" value="F:endonuclease activity"/>
    <property type="evidence" value="ECO:0007669"/>
    <property type="project" value="InterPro"/>
</dbReference>
<name>A0A0K0E6N6_STRER</name>
<organism evidence="2">
    <name type="scientific">Strongyloides stercoralis</name>
    <name type="common">Threadworm</name>
    <dbReference type="NCBI Taxonomy" id="6248"/>
    <lineage>
        <taxon>Eukaryota</taxon>
        <taxon>Metazoa</taxon>
        <taxon>Ecdysozoa</taxon>
        <taxon>Nematoda</taxon>
        <taxon>Chromadorea</taxon>
        <taxon>Rhabditida</taxon>
        <taxon>Tylenchina</taxon>
        <taxon>Panagrolaimomorpha</taxon>
        <taxon>Strongyloidoidea</taxon>
        <taxon>Strongyloididae</taxon>
        <taxon>Strongyloides</taxon>
    </lineage>
</organism>
<dbReference type="GO" id="GO:0090730">
    <property type="term" value="C:Las1 complex"/>
    <property type="evidence" value="ECO:0007669"/>
    <property type="project" value="InterPro"/>
</dbReference>
<dbReference type="GO" id="GO:0006364">
    <property type="term" value="P:rRNA processing"/>
    <property type="evidence" value="ECO:0007669"/>
    <property type="project" value="InterPro"/>
</dbReference>
<dbReference type="WBParaSite" id="SSTP_0000516500.1">
    <property type="protein sequence ID" value="SSTP_0000516500.1"/>
    <property type="gene ID" value="SSTP_0000516500"/>
</dbReference>
<evidence type="ECO:0000313" key="1">
    <source>
        <dbReference type="Proteomes" id="UP000035681"/>
    </source>
</evidence>